<dbReference type="PROSITE" id="PS50005">
    <property type="entry name" value="TPR"/>
    <property type="match status" value="1"/>
</dbReference>
<evidence type="ECO:0000256" key="2">
    <source>
        <dbReference type="PROSITE-ProRule" id="PRU00339"/>
    </source>
</evidence>
<gene>
    <name evidence="6" type="ORF">HNE05_06275</name>
</gene>
<evidence type="ECO:0000259" key="5">
    <source>
        <dbReference type="Pfam" id="PF13435"/>
    </source>
</evidence>
<dbReference type="KEGG" id="pcam:HNE05_06275"/>
<protein>
    <submittedName>
        <fullName evidence="6">HEAT repeat domain-containing protein</fullName>
    </submittedName>
</protein>
<dbReference type="InterPro" id="IPR051829">
    <property type="entry name" value="Multiheme_Cytochr_ET"/>
</dbReference>
<dbReference type="Pfam" id="PF13432">
    <property type="entry name" value="TPR_16"/>
    <property type="match status" value="1"/>
</dbReference>
<dbReference type="SMART" id="SM00028">
    <property type="entry name" value="TPR"/>
    <property type="match status" value="3"/>
</dbReference>
<reference evidence="6" key="1">
    <citation type="submission" date="2020-07" db="EMBL/GenBank/DDBJ databases">
        <title>Nitrate ammonifying Pseudomonas campi sp. nov. isolated from German agricultural grassland.</title>
        <authorList>
            <person name="Timsy T."/>
            <person name="Ulrich A."/>
            <person name="Spanner T."/>
            <person name="Foesel B."/>
            <person name="Kolb S."/>
            <person name="Horn M.A."/>
            <person name="Behrendt U."/>
        </authorList>
    </citation>
    <scope>NUCLEOTIDE SEQUENCE</scope>
    <source>
        <strain evidence="6">S1-A32-2</strain>
    </source>
</reference>
<dbReference type="Gene3D" id="1.10.1130.10">
    <property type="entry name" value="Flavocytochrome C3, Chain A"/>
    <property type="match status" value="2"/>
</dbReference>
<dbReference type="Gene3D" id="1.25.40.10">
    <property type="entry name" value="Tetratricopeptide repeat domain"/>
    <property type="match status" value="2"/>
</dbReference>
<feature type="domain" description="Cytochrome c-552/4" evidence="5">
    <location>
        <begin position="182"/>
        <end position="225"/>
    </location>
</feature>
<dbReference type="SUPFAM" id="SSF48695">
    <property type="entry name" value="Multiheme cytochromes"/>
    <property type="match status" value="1"/>
</dbReference>
<evidence type="ECO:0000259" key="4">
    <source>
        <dbReference type="Pfam" id="PF09699"/>
    </source>
</evidence>
<dbReference type="InterPro" id="IPR010177">
    <property type="entry name" value="Paired_CXXCH_1"/>
</dbReference>
<dbReference type="RefSeq" id="WP_173205704.1">
    <property type="nucleotide sequence ID" value="NZ_CP053697.2"/>
</dbReference>
<dbReference type="InterPro" id="IPR011990">
    <property type="entry name" value="TPR-like_helical_dom_sf"/>
</dbReference>
<organism evidence="6 7">
    <name type="scientific">Aquipseudomonas campi</name>
    <dbReference type="NCBI Taxonomy" id="2731681"/>
    <lineage>
        <taxon>Bacteria</taxon>
        <taxon>Pseudomonadati</taxon>
        <taxon>Pseudomonadota</taxon>
        <taxon>Gammaproteobacteria</taxon>
        <taxon>Pseudomonadales</taxon>
        <taxon>Pseudomonadaceae</taxon>
        <taxon>Aquipseudomonas</taxon>
    </lineage>
</organism>
<dbReference type="Pfam" id="PF13435">
    <property type="entry name" value="Cytochrome_C554"/>
    <property type="match status" value="2"/>
</dbReference>
<dbReference type="PANTHER" id="PTHR35038:SF8">
    <property type="entry name" value="C-TYPE POLYHEME CYTOCHROME OMCC"/>
    <property type="match status" value="1"/>
</dbReference>
<dbReference type="PROSITE" id="PS51257">
    <property type="entry name" value="PROKAR_LIPOPROTEIN"/>
    <property type="match status" value="1"/>
</dbReference>
<proteinExistence type="predicted"/>
<dbReference type="Gene3D" id="1.25.10.10">
    <property type="entry name" value="Leucine-rich Repeat Variant"/>
    <property type="match status" value="1"/>
</dbReference>
<dbReference type="EMBL" id="CP053697">
    <property type="protein sequence ID" value="QKE62981.1"/>
    <property type="molecule type" value="Genomic_DNA"/>
</dbReference>
<dbReference type="Pfam" id="PF09699">
    <property type="entry name" value="Paired_CXXCH_1"/>
    <property type="match status" value="1"/>
</dbReference>
<dbReference type="SUPFAM" id="SSF48431">
    <property type="entry name" value="Lipovitellin-phosvitin complex, superhelical domain"/>
    <property type="match status" value="1"/>
</dbReference>
<evidence type="ECO:0000313" key="6">
    <source>
        <dbReference type="EMBL" id="QKE62981.1"/>
    </source>
</evidence>
<keyword evidence="1" id="KW-0732">Signal</keyword>
<dbReference type="InterPro" id="IPR011030">
    <property type="entry name" value="Lipovitellin_superhlx_dom"/>
</dbReference>
<dbReference type="InterPro" id="IPR011989">
    <property type="entry name" value="ARM-like"/>
</dbReference>
<feature type="domain" description="Doubled CXXCH motif" evidence="4">
    <location>
        <begin position="323"/>
        <end position="351"/>
    </location>
</feature>
<dbReference type="AlphaFoldDB" id="A0A6M8F6Y2"/>
<dbReference type="InterPro" id="IPR036280">
    <property type="entry name" value="Multihaem_cyt_sf"/>
</dbReference>
<dbReference type="InterPro" id="IPR019734">
    <property type="entry name" value="TPR_rpt"/>
</dbReference>
<name>A0A6M8F6Y2_9GAMM</name>
<accession>A0A6M8F6Y2</accession>
<keyword evidence="7" id="KW-1185">Reference proteome</keyword>
<feature type="repeat" description="TPR" evidence="2">
    <location>
        <begin position="655"/>
        <end position="688"/>
    </location>
</feature>
<evidence type="ECO:0000313" key="7">
    <source>
        <dbReference type="Proteomes" id="UP000501379"/>
    </source>
</evidence>
<dbReference type="InterPro" id="IPR023155">
    <property type="entry name" value="Cyt_c-552/4"/>
</dbReference>
<keyword evidence="2" id="KW-0802">TPR repeat</keyword>
<evidence type="ECO:0000256" key="1">
    <source>
        <dbReference type="ARBA" id="ARBA00022729"/>
    </source>
</evidence>
<dbReference type="Proteomes" id="UP000501379">
    <property type="component" value="Chromosome"/>
</dbReference>
<feature type="domain" description="Cytochrome c-552/4" evidence="5">
    <location>
        <begin position="57"/>
        <end position="81"/>
    </location>
</feature>
<dbReference type="Pfam" id="PF13646">
    <property type="entry name" value="HEAT_2"/>
    <property type="match status" value="1"/>
</dbReference>
<dbReference type="SUPFAM" id="SSF48452">
    <property type="entry name" value="TPR-like"/>
    <property type="match status" value="1"/>
</dbReference>
<feature type="region of interest" description="Disordered" evidence="3">
    <location>
        <begin position="354"/>
        <end position="381"/>
    </location>
</feature>
<evidence type="ECO:0000256" key="3">
    <source>
        <dbReference type="SAM" id="MobiDB-lite"/>
    </source>
</evidence>
<dbReference type="PANTHER" id="PTHR35038">
    <property type="entry name" value="DISSIMILATORY SULFITE REDUCTASE SIRA"/>
    <property type="match status" value="1"/>
</dbReference>
<sequence>MSRPASPLSSPSRPRRFFWWLALAVIVLGACAAGGWWWLRPPVPAPLAPAQWVDEQQCQTCHANAVKAWQGSHHQLAMQPATARTVLGDFSAAPLQNDVESTQFRQAGDEFWINTQGADGQRADFKVAYTFGLEPLQQYLLALPDGRLQAHVAAWDTDKRRWFDLYPNQAVDHRHPLHWSGAQQNANAMCIECHTTGFARGFDASQQRFASRWQALGVGCQSCHGPASNHLQEANAERSVSANHGFALDLRSADNQAEVETCARCHSRRSQLGGEPAPGAPLYNAYLPAGLSAQLYEVDGKIKEEVFEYGSFAQSRMQAAGVRCSDCHEPHSAELRLSGNALCTQCHNPQAQPRRAAIQSSGLRRKDYESPAHHRHATASAGAQCSSCHMPGKWYMQVDYRHDHSFSVPDPAQAQALGHSDACLGCHVQDKPQVIIQAFNDWYGQPEPRDGGYARAMAAARAARPGAALGLHKQLAREDLPGLRRAALLAELPRYPSTAALNAAQQGLQAPDPAVRLAAVDALAALAAPQQLAQLLPALLHDSRRAVRQAAAWQLLQLPESLRPVGGAWQAALNDYEASQRAQLDRAEALSNLASLYLLTGRGTQVRSLLHQTLQRDPHFHPARVMLAQHLEQSGLTRAALEELQEGVRDYPQDASLQHALGLLLVRQGEKDKALPVLEQASRLEPDNSEYAYVLAVAWHDSGRAAEAIELLRQQLQAHPDNRAVRMALAGYLGAQGRTDEVQVLRDELKAINPDDPLVQ</sequence>